<proteinExistence type="predicted"/>
<accession>A0A6G1CXK6</accession>
<gene>
    <name evidence="1" type="ORF">E2562_037324</name>
</gene>
<keyword evidence="2" id="KW-1185">Reference proteome</keyword>
<dbReference type="EMBL" id="SPHZ02000008">
    <property type="protein sequence ID" value="KAF0904809.1"/>
    <property type="molecule type" value="Genomic_DNA"/>
</dbReference>
<comment type="caution">
    <text evidence="1">The sequence shown here is derived from an EMBL/GenBank/DDBJ whole genome shotgun (WGS) entry which is preliminary data.</text>
</comment>
<sequence length="108" mass="11422">MSRRIWLFARAANAPLAAGLAIDRRGLLRSTVVRVRARVTSSRVDGVIACAVVLSSSSTRTLSTRRDGPARSRRCSDLLVLVVAPSAGAAHCSVDCAVALRGPRQSHS</sequence>
<name>A0A6G1CXK6_9ORYZ</name>
<reference evidence="1 2" key="1">
    <citation type="submission" date="2019-11" db="EMBL/GenBank/DDBJ databases">
        <title>Whole genome sequence of Oryza granulata.</title>
        <authorList>
            <person name="Li W."/>
        </authorList>
    </citation>
    <scope>NUCLEOTIDE SEQUENCE [LARGE SCALE GENOMIC DNA]</scope>
    <source>
        <strain evidence="2">cv. Menghai</strain>
        <tissue evidence="1">Leaf</tissue>
    </source>
</reference>
<evidence type="ECO:0000313" key="2">
    <source>
        <dbReference type="Proteomes" id="UP000479710"/>
    </source>
</evidence>
<organism evidence="1 2">
    <name type="scientific">Oryza meyeriana var. granulata</name>
    <dbReference type="NCBI Taxonomy" id="110450"/>
    <lineage>
        <taxon>Eukaryota</taxon>
        <taxon>Viridiplantae</taxon>
        <taxon>Streptophyta</taxon>
        <taxon>Embryophyta</taxon>
        <taxon>Tracheophyta</taxon>
        <taxon>Spermatophyta</taxon>
        <taxon>Magnoliopsida</taxon>
        <taxon>Liliopsida</taxon>
        <taxon>Poales</taxon>
        <taxon>Poaceae</taxon>
        <taxon>BOP clade</taxon>
        <taxon>Oryzoideae</taxon>
        <taxon>Oryzeae</taxon>
        <taxon>Oryzinae</taxon>
        <taxon>Oryza</taxon>
        <taxon>Oryza meyeriana</taxon>
    </lineage>
</organism>
<dbReference type="AlphaFoldDB" id="A0A6G1CXK6"/>
<dbReference type="Proteomes" id="UP000479710">
    <property type="component" value="Unassembled WGS sequence"/>
</dbReference>
<evidence type="ECO:0000313" key="1">
    <source>
        <dbReference type="EMBL" id="KAF0904809.1"/>
    </source>
</evidence>
<protein>
    <submittedName>
        <fullName evidence="1">Uncharacterized protein</fullName>
    </submittedName>
</protein>